<protein>
    <recommendedName>
        <fullName evidence="1">DNA-directed DNA polymerase family A palm domain-containing protein</fullName>
    </recommendedName>
</protein>
<dbReference type="Gene3D" id="1.10.150.20">
    <property type="entry name" value="5' to 3' exonuclease, C-terminal subdomain"/>
    <property type="match status" value="1"/>
</dbReference>
<dbReference type="EMBL" id="LAZR01028641">
    <property type="protein sequence ID" value="KKL61978.1"/>
    <property type="molecule type" value="Genomic_DNA"/>
</dbReference>
<proteinExistence type="predicted"/>
<dbReference type="GO" id="GO:0003887">
    <property type="term" value="F:DNA-directed DNA polymerase activity"/>
    <property type="evidence" value="ECO:0007669"/>
    <property type="project" value="InterPro"/>
</dbReference>
<dbReference type="GO" id="GO:0003677">
    <property type="term" value="F:DNA binding"/>
    <property type="evidence" value="ECO:0007669"/>
    <property type="project" value="InterPro"/>
</dbReference>
<name>A0A0F9DJT5_9ZZZZ</name>
<dbReference type="Pfam" id="PF00476">
    <property type="entry name" value="DNA_pol_A"/>
    <property type="match status" value="1"/>
</dbReference>
<dbReference type="SMART" id="SM00482">
    <property type="entry name" value="POLAc"/>
    <property type="match status" value="1"/>
</dbReference>
<dbReference type="InterPro" id="IPR001098">
    <property type="entry name" value="DNA-dir_DNA_pol_A_palm_dom"/>
</dbReference>
<organism evidence="2">
    <name type="scientific">marine sediment metagenome</name>
    <dbReference type="NCBI Taxonomy" id="412755"/>
    <lineage>
        <taxon>unclassified sequences</taxon>
        <taxon>metagenomes</taxon>
        <taxon>ecological metagenomes</taxon>
    </lineage>
</organism>
<feature type="domain" description="DNA-directed DNA polymerase family A palm" evidence="1">
    <location>
        <begin position="93"/>
        <end position="302"/>
    </location>
</feature>
<dbReference type="Gene3D" id="3.30.70.370">
    <property type="match status" value="1"/>
</dbReference>
<reference evidence="2" key="1">
    <citation type="journal article" date="2015" name="Nature">
        <title>Complex archaea that bridge the gap between prokaryotes and eukaryotes.</title>
        <authorList>
            <person name="Spang A."/>
            <person name="Saw J.H."/>
            <person name="Jorgensen S.L."/>
            <person name="Zaremba-Niedzwiedzka K."/>
            <person name="Martijn J."/>
            <person name="Lind A.E."/>
            <person name="van Eijk R."/>
            <person name="Schleper C."/>
            <person name="Guy L."/>
            <person name="Ettema T.J."/>
        </authorList>
    </citation>
    <scope>NUCLEOTIDE SEQUENCE</scope>
</reference>
<comment type="caution">
    <text evidence="2">The sequence shown here is derived from an EMBL/GenBank/DDBJ whole genome shotgun (WGS) entry which is preliminary data.</text>
</comment>
<dbReference type="InterPro" id="IPR043502">
    <property type="entry name" value="DNA/RNA_pol_sf"/>
</dbReference>
<dbReference type="GO" id="GO:0006260">
    <property type="term" value="P:DNA replication"/>
    <property type="evidence" value="ECO:0007669"/>
    <property type="project" value="InterPro"/>
</dbReference>
<sequence length="344" mass="39423">MTSLRQHLAALPERRKLVHDVLTPIQRGKRDRTLKSCFARLAPGKDGRIHTGLSVATTSMRLASSESIVEEASTNLQNLANKIATMDPLYRTRDVMRADPGFHLVARDYASAEGLLVFAYSQDWEWVDRMLAGEGIHALHAIEFFNLSCHWSEVKKKHPEVYTTTKNITFLSFYQGSARTATVTFNKDYPVHGQRITEAETLRMQKILYQLHPLHAWWETVKQQLKHSGGIIENCFGYKRPLRDPDEHNRLKDALSQLPQSTVAWKMNEALCLVHDELDRQGEIELLHQNHDELFHQCLPEYLEETLEYTAAVMETPFTIHGRELHIPTEAKVSEVGGSWGEMK</sequence>
<accession>A0A0F9DJT5</accession>
<evidence type="ECO:0000313" key="2">
    <source>
        <dbReference type="EMBL" id="KKL61978.1"/>
    </source>
</evidence>
<dbReference type="AlphaFoldDB" id="A0A0F9DJT5"/>
<dbReference type="SUPFAM" id="SSF56672">
    <property type="entry name" value="DNA/RNA polymerases"/>
    <property type="match status" value="1"/>
</dbReference>
<gene>
    <name evidence="2" type="ORF">LCGC14_2189880</name>
</gene>
<evidence type="ECO:0000259" key="1">
    <source>
        <dbReference type="SMART" id="SM00482"/>
    </source>
</evidence>